<organism evidence="1 2">
    <name type="scientific">Shewanella benthica</name>
    <dbReference type="NCBI Taxonomy" id="43661"/>
    <lineage>
        <taxon>Bacteria</taxon>
        <taxon>Pseudomonadati</taxon>
        <taxon>Pseudomonadota</taxon>
        <taxon>Gammaproteobacteria</taxon>
        <taxon>Alteromonadales</taxon>
        <taxon>Shewanellaceae</taxon>
        <taxon>Shewanella</taxon>
    </lineage>
</organism>
<proteinExistence type="predicted"/>
<dbReference type="EMBL" id="LS483452">
    <property type="protein sequence ID" value="SQH75758.1"/>
    <property type="molecule type" value="Genomic_DNA"/>
</dbReference>
<gene>
    <name evidence="1" type="ORF">SHEWBE_1792</name>
</gene>
<evidence type="ECO:0000313" key="1">
    <source>
        <dbReference type="EMBL" id="SQH75758.1"/>
    </source>
</evidence>
<evidence type="ECO:0000313" key="2">
    <source>
        <dbReference type="Proteomes" id="UP000250123"/>
    </source>
</evidence>
<dbReference type="AlphaFoldDB" id="A0A330M1E3"/>
<sequence>MWIFNLLVRYCAKYLTKSSAFWAMQEVSLNQRIHFSILVAGLV</sequence>
<accession>A0A330M1E3</accession>
<name>A0A330M1E3_9GAMM</name>
<dbReference type="Proteomes" id="UP000250123">
    <property type="component" value="Chromosome SHEWBE"/>
</dbReference>
<reference evidence="2" key="1">
    <citation type="submission" date="2018-06" db="EMBL/GenBank/DDBJ databases">
        <authorList>
            <person name="Cea G.-C."/>
            <person name="William W."/>
        </authorList>
    </citation>
    <scope>NUCLEOTIDE SEQUENCE [LARGE SCALE GENOMIC DNA]</scope>
    <source>
        <strain evidence="2">DB21MT-2</strain>
    </source>
</reference>
<dbReference type="KEGG" id="sbk:SHEWBE_1792"/>
<protein>
    <submittedName>
        <fullName evidence="1">Uncharacterized protein</fullName>
    </submittedName>
</protein>